<feature type="compositionally biased region" description="Polar residues" evidence="1">
    <location>
        <begin position="1"/>
        <end position="16"/>
    </location>
</feature>
<accession>A0A0U1LWQ8</accession>
<feature type="region of interest" description="Disordered" evidence="1">
    <location>
        <begin position="96"/>
        <end position="115"/>
    </location>
</feature>
<proteinExistence type="predicted"/>
<name>A0A0U1LWQ8_TALIS</name>
<evidence type="ECO:0000313" key="2">
    <source>
        <dbReference type="EMBL" id="CRG87091.1"/>
    </source>
</evidence>
<reference evidence="2 3" key="1">
    <citation type="submission" date="2015-04" db="EMBL/GenBank/DDBJ databases">
        <authorList>
            <person name="Syromyatnikov M.Y."/>
            <person name="Popov V.N."/>
        </authorList>
    </citation>
    <scope>NUCLEOTIDE SEQUENCE [LARGE SCALE GENOMIC DNA]</scope>
    <source>
        <strain evidence="2">WF-38-12</strain>
    </source>
</reference>
<dbReference type="Proteomes" id="UP000054383">
    <property type="component" value="Unassembled WGS sequence"/>
</dbReference>
<dbReference type="Pfam" id="PF05032">
    <property type="entry name" value="Spo12"/>
    <property type="match status" value="1"/>
</dbReference>
<gene>
    <name evidence="2" type="ORF">PISL3812_04106</name>
</gene>
<sequence>MNSATVQPLGDRSTNAKVHAAPENNDELKQGTAVQSMEYHRKALQEKLKDSDQSQASYVSPSDDIMSPCTKKLSDLKTKRFKSAGKPTSLFTKLGKKNFEQSSSAVASASPENAN</sequence>
<protein>
    <submittedName>
        <fullName evidence="2">Spo12 family protein</fullName>
    </submittedName>
</protein>
<dbReference type="InterPro" id="IPR007727">
    <property type="entry name" value="Spo12"/>
</dbReference>
<evidence type="ECO:0000313" key="3">
    <source>
        <dbReference type="Proteomes" id="UP000054383"/>
    </source>
</evidence>
<feature type="compositionally biased region" description="Polar residues" evidence="1">
    <location>
        <begin position="100"/>
        <end position="115"/>
    </location>
</feature>
<dbReference type="OrthoDB" id="5578329at2759"/>
<organism evidence="2 3">
    <name type="scientific">Talaromyces islandicus</name>
    <name type="common">Penicillium islandicum</name>
    <dbReference type="NCBI Taxonomy" id="28573"/>
    <lineage>
        <taxon>Eukaryota</taxon>
        <taxon>Fungi</taxon>
        <taxon>Dikarya</taxon>
        <taxon>Ascomycota</taxon>
        <taxon>Pezizomycotina</taxon>
        <taxon>Eurotiomycetes</taxon>
        <taxon>Eurotiomycetidae</taxon>
        <taxon>Eurotiales</taxon>
        <taxon>Trichocomaceae</taxon>
        <taxon>Talaromyces</taxon>
        <taxon>Talaromyces sect. Islandici</taxon>
    </lineage>
</organism>
<evidence type="ECO:0000256" key="1">
    <source>
        <dbReference type="SAM" id="MobiDB-lite"/>
    </source>
</evidence>
<keyword evidence="3" id="KW-1185">Reference proteome</keyword>
<dbReference type="EMBL" id="CVMT01000003">
    <property type="protein sequence ID" value="CRG87091.1"/>
    <property type="molecule type" value="Genomic_DNA"/>
</dbReference>
<feature type="region of interest" description="Disordered" evidence="1">
    <location>
        <begin position="1"/>
        <end position="37"/>
    </location>
</feature>
<dbReference type="OMA" id="TKSMEYH"/>
<dbReference type="AlphaFoldDB" id="A0A0U1LWQ8"/>
<dbReference type="STRING" id="28573.A0A0U1LWQ8"/>